<keyword evidence="4 9" id="KW-0812">Transmembrane</keyword>
<keyword evidence="6" id="KW-0256">Endoplasmic reticulum</keyword>
<reference evidence="11" key="1">
    <citation type="submission" date="2022-03" db="EMBL/GenBank/DDBJ databases">
        <authorList>
            <person name="Lindestad O."/>
        </authorList>
    </citation>
    <scope>NUCLEOTIDE SEQUENCE</scope>
</reference>
<dbReference type="Proteomes" id="UP000838756">
    <property type="component" value="Unassembled WGS sequence"/>
</dbReference>
<name>A0A8S4SQ14_9NEOP</name>
<dbReference type="GO" id="GO:0072546">
    <property type="term" value="C:EMC complex"/>
    <property type="evidence" value="ECO:0007669"/>
    <property type="project" value="TreeGrafter"/>
</dbReference>
<dbReference type="PANTHER" id="PTHR21397:SF4">
    <property type="entry name" value="ER MEMBRANE PROTEIN COMPLEX SUBUNIT 10"/>
    <property type="match status" value="1"/>
</dbReference>
<evidence type="ECO:0000256" key="3">
    <source>
        <dbReference type="ARBA" id="ARBA00020105"/>
    </source>
</evidence>
<evidence type="ECO:0000256" key="6">
    <source>
        <dbReference type="ARBA" id="ARBA00022824"/>
    </source>
</evidence>
<evidence type="ECO:0000256" key="5">
    <source>
        <dbReference type="ARBA" id="ARBA00022729"/>
    </source>
</evidence>
<organism evidence="11 12">
    <name type="scientific">Pararge aegeria aegeria</name>
    <dbReference type="NCBI Taxonomy" id="348720"/>
    <lineage>
        <taxon>Eukaryota</taxon>
        <taxon>Metazoa</taxon>
        <taxon>Ecdysozoa</taxon>
        <taxon>Arthropoda</taxon>
        <taxon>Hexapoda</taxon>
        <taxon>Insecta</taxon>
        <taxon>Pterygota</taxon>
        <taxon>Neoptera</taxon>
        <taxon>Endopterygota</taxon>
        <taxon>Lepidoptera</taxon>
        <taxon>Glossata</taxon>
        <taxon>Ditrysia</taxon>
        <taxon>Papilionoidea</taxon>
        <taxon>Nymphalidae</taxon>
        <taxon>Satyrinae</taxon>
        <taxon>Satyrini</taxon>
        <taxon>Parargina</taxon>
        <taxon>Pararge</taxon>
    </lineage>
</organism>
<gene>
    <name evidence="11" type="primary">jg8162</name>
    <name evidence="11" type="ORF">PAEG_LOCUS26550</name>
</gene>
<protein>
    <recommendedName>
        <fullName evidence="3">ER membrane protein complex subunit 10</fullName>
    </recommendedName>
</protein>
<dbReference type="CDD" id="cd22209">
    <property type="entry name" value="EMC10"/>
    <property type="match status" value="1"/>
</dbReference>
<evidence type="ECO:0000313" key="12">
    <source>
        <dbReference type="Proteomes" id="UP000838756"/>
    </source>
</evidence>
<evidence type="ECO:0000256" key="4">
    <source>
        <dbReference type="ARBA" id="ARBA00022692"/>
    </source>
</evidence>
<accession>A0A8S4SQ14</accession>
<feature type="signal peptide" evidence="10">
    <location>
        <begin position="1"/>
        <end position="17"/>
    </location>
</feature>
<comment type="caution">
    <text evidence="11">The sequence shown here is derived from an EMBL/GenBank/DDBJ whole genome shotgun (WGS) entry which is preliminary data.</text>
</comment>
<evidence type="ECO:0000256" key="2">
    <source>
        <dbReference type="ARBA" id="ARBA00007695"/>
    </source>
</evidence>
<comment type="similarity">
    <text evidence="2">Belongs to the EMC10 family.</text>
</comment>
<evidence type="ECO:0000256" key="10">
    <source>
        <dbReference type="SAM" id="SignalP"/>
    </source>
</evidence>
<feature type="chain" id="PRO_5035767794" description="ER membrane protein complex subunit 10" evidence="10">
    <location>
        <begin position="18"/>
        <end position="223"/>
    </location>
</feature>
<evidence type="ECO:0000256" key="8">
    <source>
        <dbReference type="ARBA" id="ARBA00023136"/>
    </source>
</evidence>
<dbReference type="AlphaFoldDB" id="A0A8S4SQ14"/>
<keyword evidence="8 9" id="KW-0472">Membrane</keyword>
<dbReference type="PANTHER" id="PTHR21397">
    <property type="entry name" value="CHROMATIN COMPLEXES SUBUNIT BAP18-RELATED"/>
    <property type="match status" value="1"/>
</dbReference>
<evidence type="ECO:0000256" key="7">
    <source>
        <dbReference type="ARBA" id="ARBA00022989"/>
    </source>
</evidence>
<keyword evidence="5 10" id="KW-0732">Signal</keyword>
<proteinExistence type="inferred from homology"/>
<evidence type="ECO:0000256" key="9">
    <source>
        <dbReference type="SAM" id="Phobius"/>
    </source>
</evidence>
<sequence length="223" mass="25508">MKYFYLLFMCLLKNSVCLDYDGWLNIKLEHNINCKNENFCSRGNISLKSIKAGSAVIDQISFTKSHIDELKEHADIDGLYSIRSLVTSADSKETEFLSSVKAKLFLENRLSDVISAWILPNGDVIAITFQVNSYSSHNHSLQYDQAEYPLHSNFYIRHVDQAPVPDTASYIQKLEREREAREKGDLKDNRSFLAKYWMYIVPIAIFVMISGVTNPEPAPQASR</sequence>
<comment type="subcellular location">
    <subcellularLocation>
        <location evidence="1">Endoplasmic reticulum membrane</location>
        <topology evidence="1">Single-pass type I membrane protein</topology>
    </subcellularLocation>
</comment>
<dbReference type="OrthoDB" id="1894652at2759"/>
<keyword evidence="12" id="KW-1185">Reference proteome</keyword>
<feature type="transmembrane region" description="Helical" evidence="9">
    <location>
        <begin position="196"/>
        <end position="213"/>
    </location>
</feature>
<dbReference type="Pfam" id="PF21203">
    <property type="entry name" value="ECM10"/>
    <property type="match status" value="1"/>
</dbReference>
<evidence type="ECO:0000256" key="1">
    <source>
        <dbReference type="ARBA" id="ARBA00004115"/>
    </source>
</evidence>
<evidence type="ECO:0000313" key="11">
    <source>
        <dbReference type="EMBL" id="CAH2268155.1"/>
    </source>
</evidence>
<dbReference type="EMBL" id="CAKXAJ010026420">
    <property type="protein sequence ID" value="CAH2268155.1"/>
    <property type="molecule type" value="Genomic_DNA"/>
</dbReference>
<keyword evidence="7 9" id="KW-1133">Transmembrane helix</keyword>